<dbReference type="Proteomes" id="UP000199516">
    <property type="component" value="Unassembled WGS sequence"/>
</dbReference>
<accession>A0A1I2FJN8</accession>
<feature type="transmembrane region" description="Helical" evidence="1">
    <location>
        <begin position="263"/>
        <end position="286"/>
    </location>
</feature>
<feature type="transmembrane region" description="Helical" evidence="1">
    <location>
        <begin position="306"/>
        <end position="326"/>
    </location>
</feature>
<keyword evidence="1" id="KW-0472">Membrane</keyword>
<dbReference type="OrthoDB" id="2734473at2"/>
<dbReference type="EMBL" id="FONT01000014">
    <property type="protein sequence ID" value="SFF05495.1"/>
    <property type="molecule type" value="Genomic_DNA"/>
</dbReference>
<feature type="transmembrane region" description="Helical" evidence="1">
    <location>
        <begin position="7"/>
        <end position="26"/>
    </location>
</feature>
<evidence type="ECO:0008006" key="4">
    <source>
        <dbReference type="Google" id="ProtNLM"/>
    </source>
</evidence>
<evidence type="ECO:0000256" key="1">
    <source>
        <dbReference type="SAM" id="Phobius"/>
    </source>
</evidence>
<reference evidence="2 3" key="1">
    <citation type="submission" date="2016-10" db="EMBL/GenBank/DDBJ databases">
        <authorList>
            <person name="de Groot N.N."/>
        </authorList>
    </citation>
    <scope>NUCLEOTIDE SEQUENCE [LARGE SCALE GENOMIC DNA]</scope>
    <source>
        <strain evidence="2 3">DSM 23995</strain>
    </source>
</reference>
<feature type="transmembrane region" description="Helical" evidence="1">
    <location>
        <begin position="32"/>
        <end position="52"/>
    </location>
</feature>
<proteinExistence type="predicted"/>
<evidence type="ECO:0000313" key="3">
    <source>
        <dbReference type="Proteomes" id="UP000199516"/>
    </source>
</evidence>
<feature type="transmembrane region" description="Helical" evidence="1">
    <location>
        <begin position="132"/>
        <end position="152"/>
    </location>
</feature>
<feature type="transmembrane region" description="Helical" evidence="1">
    <location>
        <begin position="72"/>
        <end position="93"/>
    </location>
</feature>
<dbReference type="AlphaFoldDB" id="A0A1I2FJN8"/>
<organism evidence="2 3">
    <name type="scientific">Alteribacillus iranensis</name>
    <dbReference type="NCBI Taxonomy" id="930128"/>
    <lineage>
        <taxon>Bacteria</taxon>
        <taxon>Bacillati</taxon>
        <taxon>Bacillota</taxon>
        <taxon>Bacilli</taxon>
        <taxon>Bacillales</taxon>
        <taxon>Bacillaceae</taxon>
        <taxon>Alteribacillus</taxon>
    </lineage>
</organism>
<dbReference type="Gene3D" id="1.50.10.150">
    <property type="entry name" value="Voltage-dependent anion channel"/>
    <property type="match status" value="1"/>
</dbReference>
<feature type="transmembrane region" description="Helical" evidence="1">
    <location>
        <begin position="203"/>
        <end position="223"/>
    </location>
</feature>
<protein>
    <recommendedName>
        <fullName evidence="4">Voltage-dependent anion channel</fullName>
    </recommendedName>
</protein>
<feature type="transmembrane region" description="Helical" evidence="1">
    <location>
        <begin position="158"/>
        <end position="182"/>
    </location>
</feature>
<feature type="transmembrane region" description="Helical" evidence="1">
    <location>
        <begin position="229"/>
        <end position="251"/>
    </location>
</feature>
<dbReference type="RefSeq" id="WP_143083250.1">
    <property type="nucleotide sequence ID" value="NZ_FONT01000014.1"/>
</dbReference>
<sequence>MRVIHPASAAIIMAFGIFLYAAVEAFPFLDIVLGGALTIVLVIGSIVVYLLLTRQCFHRDFLLPILRQPVQFFTLGTWIAGVSVLCNVLVKYFPANSMAVQVIAGVNTFFWILFFLCCLYQFKQLLRFPAKYPVHGVILLSTVSTQSIVIVWTESYPFLSRTLMLIVLGIGIIFYIFGICLLGMRYKRRNQWSLVEEWTNTNCIIHGALSITGLALVPLQFLSADAMTMFWLIVFSLLLIVEGMEVTRAVLRVRRLGWKKGIFTYNVSQWSRNFTFGMFYAFTMMMHESSHYPSVLYDFQASFLTVWAWVVLAVLLAEIGIWGVAVKEQLRSPSSLVS</sequence>
<keyword evidence="1" id="KW-1133">Transmembrane helix</keyword>
<feature type="transmembrane region" description="Helical" evidence="1">
    <location>
        <begin position="99"/>
        <end position="120"/>
    </location>
</feature>
<name>A0A1I2FJN8_9BACI</name>
<keyword evidence="3" id="KW-1185">Reference proteome</keyword>
<keyword evidence="1" id="KW-0812">Transmembrane</keyword>
<evidence type="ECO:0000313" key="2">
    <source>
        <dbReference type="EMBL" id="SFF05495.1"/>
    </source>
</evidence>
<dbReference type="InterPro" id="IPR038665">
    <property type="entry name" value="Voltage-dep_anion_channel_sf"/>
</dbReference>
<gene>
    <name evidence="2" type="ORF">SAMN05192532_1149</name>
</gene>